<dbReference type="Gene3D" id="2.60.40.10">
    <property type="entry name" value="Immunoglobulins"/>
    <property type="match status" value="1"/>
</dbReference>
<dbReference type="SUPFAM" id="SSF55545">
    <property type="entry name" value="beta-N-acetylhexosaminidase-like domain"/>
    <property type="match status" value="1"/>
</dbReference>
<dbReference type="InterPro" id="IPR025705">
    <property type="entry name" value="Beta_hexosaminidase_sua/sub"/>
</dbReference>
<accession>A0ABY7FTN9</accession>
<dbReference type="InterPro" id="IPR015883">
    <property type="entry name" value="Glyco_hydro_20_cat"/>
</dbReference>
<dbReference type="PRINTS" id="PR00738">
    <property type="entry name" value="GLHYDRLASE20"/>
</dbReference>
<dbReference type="PANTHER" id="PTHR22600:SF57">
    <property type="entry name" value="BETA-N-ACETYLHEXOSAMINIDASE"/>
    <property type="match status" value="1"/>
</dbReference>
<evidence type="ECO:0000256" key="6">
    <source>
        <dbReference type="ARBA" id="ARBA00030512"/>
    </source>
</evidence>
<comment type="catalytic activity">
    <reaction evidence="1">
        <text>Hydrolysis of terminal non-reducing N-acetyl-D-hexosamine residues in N-acetyl-beta-D-hexosaminides.</text>
        <dbReference type="EC" id="3.2.1.52"/>
    </reaction>
</comment>
<dbReference type="Gene3D" id="2.60.40.290">
    <property type="match status" value="1"/>
</dbReference>
<evidence type="ECO:0000256" key="4">
    <source>
        <dbReference type="ARBA" id="ARBA00022801"/>
    </source>
</evidence>
<protein>
    <recommendedName>
        <fullName evidence="3">beta-N-acetylhexosaminidase</fullName>
        <ecNumber evidence="3">3.2.1.52</ecNumber>
    </recommendedName>
    <alternativeName>
        <fullName evidence="6">Beta-N-acetylhexosaminidase</fullName>
    </alternativeName>
    <alternativeName>
        <fullName evidence="7">N-acetyl-beta-glucosaminidase</fullName>
    </alternativeName>
</protein>
<dbReference type="Gene3D" id="3.20.20.80">
    <property type="entry name" value="Glycosidases"/>
    <property type="match status" value="1"/>
</dbReference>
<dbReference type="InterPro" id="IPR017853">
    <property type="entry name" value="GH"/>
</dbReference>
<evidence type="ECO:0000313" key="9">
    <source>
        <dbReference type="EMBL" id="WAR25578.1"/>
    </source>
</evidence>
<dbReference type="Pfam" id="PF00728">
    <property type="entry name" value="Glyco_hydro_20"/>
    <property type="match status" value="1"/>
</dbReference>
<evidence type="ECO:0000256" key="3">
    <source>
        <dbReference type="ARBA" id="ARBA00012663"/>
    </source>
</evidence>
<dbReference type="InterPro" id="IPR013783">
    <property type="entry name" value="Ig-like_fold"/>
</dbReference>
<evidence type="ECO:0000256" key="5">
    <source>
        <dbReference type="ARBA" id="ARBA00023295"/>
    </source>
</evidence>
<dbReference type="InterPro" id="IPR012291">
    <property type="entry name" value="CBM2_carb-bd_dom_sf"/>
</dbReference>
<sequence>MNIFCSWDLVNMDQAQLDDIGDTLGVSYKVIDNLTDGKKTYSAHVVLTNNSSKQTIKYGDWAIYLCHLRMIEPAHLPHSTNHDIPEAGMRFTHVNGCLFKLSPTKNFKALKKGDKVKIPFKAQSFSVAKSDLMPNWYLIVPKLRPVLIKSTTGEDMSFVEPFDTEEAWKRFDYGLKDGSTRYDHYNPYNLQERFDRHKCPESGPLGTTVIPTPLKMVTCEGDSVHITANQWVIYADDQLENERRYLSNILGLSCDNSKQAQHKIHLQLSSSLQILDQPACDESYTLSVKSDSDITITAKAPVGIFYGVQSLIGIISKDSTVPQCEISDKPRYGYRGMHLDVSRNFHPKAQVLKLLDVMATYKLNKFHFHLTDDEGWRLEIPGLEELIEVGAKRGHVNRSDLTSLLPLLGSGPWFDSSGTGFYSVSDYREILQYAQQRHIEVIPEIDMPGHSHAAIRSMKARHKKFMDLKDKKKAEEYLLTDLDQDCKHGSHSVQMFSENAMNPGLESTYKFAKKIVTEVQKMHEGIQPLKMFHFGGDEVPYEAWEGSPACLRLIESEEVKAMENLMEYFVTRTADVIAKCGLDVGAWQDGIIPDESDLLPIKRLANNNYKVVMSQGTHLYFDHPYEPDPEERGLYWACRFLDSRKCFTFMPDNLYANCDVRLTGEPLAKDYIKRHKDDHDDLKRPENIVGMQGQLWTELVRTWDQMDSMIFPRLLCVAERAWHRADWEAEQDQDKREDGQARDWGRFANILGSKELERLDRMGVAYHLPPPGAHCSLEECKIELNAAYPGLPIFYSLDEGTTWTRYTEKIDTVQDKDIYLITKSVDEKRCSRRVIMKKPKV</sequence>
<keyword evidence="10" id="KW-1185">Reference proteome</keyword>
<dbReference type="SUPFAM" id="SSF81296">
    <property type="entry name" value="E set domains"/>
    <property type="match status" value="1"/>
</dbReference>
<dbReference type="InterPro" id="IPR004867">
    <property type="entry name" value="CHB_C_dom"/>
</dbReference>
<organism evidence="9 10">
    <name type="scientific">Mya arenaria</name>
    <name type="common">Soft-shell clam</name>
    <dbReference type="NCBI Taxonomy" id="6604"/>
    <lineage>
        <taxon>Eukaryota</taxon>
        <taxon>Metazoa</taxon>
        <taxon>Spiralia</taxon>
        <taxon>Lophotrochozoa</taxon>
        <taxon>Mollusca</taxon>
        <taxon>Bivalvia</taxon>
        <taxon>Autobranchia</taxon>
        <taxon>Heteroconchia</taxon>
        <taxon>Euheterodonta</taxon>
        <taxon>Imparidentia</taxon>
        <taxon>Neoheterodontei</taxon>
        <taxon>Myida</taxon>
        <taxon>Myoidea</taxon>
        <taxon>Myidae</taxon>
        <taxon>Mya</taxon>
    </lineage>
</organism>
<evidence type="ECO:0000256" key="7">
    <source>
        <dbReference type="ARBA" id="ARBA00033000"/>
    </source>
</evidence>
<dbReference type="PANTHER" id="PTHR22600">
    <property type="entry name" value="BETA-HEXOSAMINIDASE"/>
    <property type="match status" value="1"/>
</dbReference>
<dbReference type="SUPFAM" id="SSF51445">
    <property type="entry name" value="(Trans)glycosidases"/>
    <property type="match status" value="1"/>
</dbReference>
<dbReference type="InterPro" id="IPR029018">
    <property type="entry name" value="Hex-like_dom2"/>
</dbReference>
<dbReference type="SMART" id="SM01081">
    <property type="entry name" value="CHB_HEX"/>
    <property type="match status" value="1"/>
</dbReference>
<dbReference type="Pfam" id="PF03174">
    <property type="entry name" value="CHB_HEX_C"/>
    <property type="match status" value="1"/>
</dbReference>
<keyword evidence="4" id="KW-0378">Hydrolase</keyword>
<feature type="domain" description="Chitobiase/beta-hexosaminidases N-terminal" evidence="8">
    <location>
        <begin position="22"/>
        <end position="193"/>
    </location>
</feature>
<comment type="similarity">
    <text evidence="2">Belongs to the glycosyl hydrolase 20 family.</text>
</comment>
<dbReference type="InterPro" id="IPR004866">
    <property type="entry name" value="CHB/HEX_N_dom"/>
</dbReference>
<proteinExistence type="inferred from homology"/>
<gene>
    <name evidence="9" type="ORF">MAR_011282</name>
</gene>
<dbReference type="Pfam" id="PF03173">
    <property type="entry name" value="CHB_HEX"/>
    <property type="match status" value="1"/>
</dbReference>
<dbReference type="EC" id="3.2.1.52" evidence="3"/>
<evidence type="ECO:0000256" key="2">
    <source>
        <dbReference type="ARBA" id="ARBA00006285"/>
    </source>
</evidence>
<dbReference type="Gene3D" id="3.30.379.10">
    <property type="entry name" value="Chitobiase/beta-hexosaminidase domain 2-like"/>
    <property type="match status" value="1"/>
</dbReference>
<name>A0ABY7FTN9_MYAAR</name>
<evidence type="ECO:0000259" key="8">
    <source>
        <dbReference type="SMART" id="SM01081"/>
    </source>
</evidence>
<evidence type="ECO:0000256" key="1">
    <source>
        <dbReference type="ARBA" id="ARBA00001231"/>
    </source>
</evidence>
<dbReference type="InterPro" id="IPR015882">
    <property type="entry name" value="HEX_bac_N"/>
</dbReference>
<keyword evidence="5" id="KW-0326">Glycosidase</keyword>
<dbReference type="InterPro" id="IPR014756">
    <property type="entry name" value="Ig_E-set"/>
</dbReference>
<dbReference type="SUPFAM" id="SSF49384">
    <property type="entry name" value="Carbohydrate-binding domain"/>
    <property type="match status" value="1"/>
</dbReference>
<dbReference type="InterPro" id="IPR008965">
    <property type="entry name" value="CBM2/CBM3_carb-bd_dom_sf"/>
</dbReference>
<reference evidence="9" key="1">
    <citation type="submission" date="2022-11" db="EMBL/GenBank/DDBJ databases">
        <title>Centuries of genome instability and evolution in soft-shell clam transmissible cancer (bioRxiv).</title>
        <authorList>
            <person name="Hart S.F.M."/>
            <person name="Yonemitsu M.A."/>
            <person name="Giersch R.M."/>
            <person name="Beal B.F."/>
            <person name="Arriagada G."/>
            <person name="Davis B.W."/>
            <person name="Ostrander E.A."/>
            <person name="Goff S.P."/>
            <person name="Metzger M.J."/>
        </authorList>
    </citation>
    <scope>NUCLEOTIDE SEQUENCE</scope>
    <source>
        <strain evidence="9">MELC-2E11</strain>
        <tissue evidence="9">Siphon/mantle</tissue>
    </source>
</reference>
<dbReference type="Pfam" id="PF02838">
    <property type="entry name" value="Glyco_hydro_20b"/>
    <property type="match status" value="1"/>
</dbReference>
<evidence type="ECO:0000313" key="10">
    <source>
        <dbReference type="Proteomes" id="UP001164746"/>
    </source>
</evidence>
<dbReference type="EMBL" id="CP111025">
    <property type="protein sequence ID" value="WAR25578.1"/>
    <property type="molecule type" value="Genomic_DNA"/>
</dbReference>
<dbReference type="Proteomes" id="UP001164746">
    <property type="component" value="Chromosome 14"/>
</dbReference>